<gene>
    <name evidence="1" type="ORF">DPMN_137940</name>
</gene>
<evidence type="ECO:0000313" key="2">
    <source>
        <dbReference type="Proteomes" id="UP000828390"/>
    </source>
</evidence>
<dbReference type="SUPFAM" id="SSF53720">
    <property type="entry name" value="ALDH-like"/>
    <property type="match status" value="1"/>
</dbReference>
<dbReference type="Gene3D" id="3.40.605.10">
    <property type="entry name" value="Aldehyde Dehydrogenase, Chain A, domain 1"/>
    <property type="match status" value="1"/>
</dbReference>
<dbReference type="GO" id="GO:0016491">
    <property type="term" value="F:oxidoreductase activity"/>
    <property type="evidence" value="ECO:0007669"/>
    <property type="project" value="InterPro"/>
</dbReference>
<dbReference type="AlphaFoldDB" id="A0A9D4G8U7"/>
<evidence type="ECO:0000313" key="1">
    <source>
        <dbReference type="EMBL" id="KAH3809567.1"/>
    </source>
</evidence>
<name>A0A9D4G8U7_DREPO</name>
<dbReference type="EMBL" id="JAIWYP010000006">
    <property type="protein sequence ID" value="KAH3809567.1"/>
    <property type="molecule type" value="Genomic_DNA"/>
</dbReference>
<protein>
    <submittedName>
        <fullName evidence="1">Uncharacterized protein</fullName>
    </submittedName>
</protein>
<proteinExistence type="predicted"/>
<dbReference type="InterPro" id="IPR016162">
    <property type="entry name" value="Ald_DH_N"/>
</dbReference>
<dbReference type="InterPro" id="IPR016161">
    <property type="entry name" value="Ald_DH/histidinol_DH"/>
</dbReference>
<organism evidence="1 2">
    <name type="scientific">Dreissena polymorpha</name>
    <name type="common">Zebra mussel</name>
    <name type="synonym">Mytilus polymorpha</name>
    <dbReference type="NCBI Taxonomy" id="45954"/>
    <lineage>
        <taxon>Eukaryota</taxon>
        <taxon>Metazoa</taxon>
        <taxon>Spiralia</taxon>
        <taxon>Lophotrochozoa</taxon>
        <taxon>Mollusca</taxon>
        <taxon>Bivalvia</taxon>
        <taxon>Autobranchia</taxon>
        <taxon>Heteroconchia</taxon>
        <taxon>Euheterodonta</taxon>
        <taxon>Imparidentia</taxon>
        <taxon>Neoheterodontei</taxon>
        <taxon>Myida</taxon>
        <taxon>Dreissenoidea</taxon>
        <taxon>Dreissenidae</taxon>
        <taxon>Dreissena</taxon>
    </lineage>
</organism>
<accession>A0A9D4G8U7</accession>
<feature type="non-terminal residue" evidence="1">
    <location>
        <position position="110"/>
    </location>
</feature>
<reference evidence="1" key="2">
    <citation type="submission" date="2020-11" db="EMBL/GenBank/DDBJ databases">
        <authorList>
            <person name="McCartney M.A."/>
            <person name="Auch B."/>
            <person name="Kono T."/>
            <person name="Mallez S."/>
            <person name="Becker A."/>
            <person name="Gohl D.M."/>
            <person name="Silverstein K.A.T."/>
            <person name="Koren S."/>
            <person name="Bechman K.B."/>
            <person name="Herman A."/>
            <person name="Abrahante J.E."/>
            <person name="Garbe J."/>
        </authorList>
    </citation>
    <scope>NUCLEOTIDE SEQUENCE</scope>
    <source>
        <strain evidence="1">Duluth1</strain>
        <tissue evidence="1">Whole animal</tissue>
    </source>
</reference>
<reference evidence="1" key="1">
    <citation type="journal article" date="2019" name="bioRxiv">
        <title>The Genome of the Zebra Mussel, Dreissena polymorpha: A Resource for Invasive Species Research.</title>
        <authorList>
            <person name="McCartney M.A."/>
            <person name="Auch B."/>
            <person name="Kono T."/>
            <person name="Mallez S."/>
            <person name="Zhang Y."/>
            <person name="Obille A."/>
            <person name="Becker A."/>
            <person name="Abrahante J.E."/>
            <person name="Garbe J."/>
            <person name="Badalamenti J.P."/>
            <person name="Herman A."/>
            <person name="Mangelson H."/>
            <person name="Liachko I."/>
            <person name="Sullivan S."/>
            <person name="Sone E.D."/>
            <person name="Koren S."/>
            <person name="Silverstein K.A.T."/>
            <person name="Beckman K.B."/>
            <person name="Gohl D.M."/>
        </authorList>
    </citation>
    <scope>NUCLEOTIDE SEQUENCE</scope>
    <source>
        <strain evidence="1">Duluth1</strain>
        <tissue evidence="1">Whole animal</tissue>
    </source>
</reference>
<sequence>MLEILCSNKGEHIVADLCSNINSFKPAIGDILTFRKPALCFKPQTPFGGFKMSGQRRGIGEYALQEYTEVKTMPSLNYTGENAKTRFEGSKLRYDVEKLRYNIREYDSIQ</sequence>
<dbReference type="Proteomes" id="UP000828390">
    <property type="component" value="Unassembled WGS sequence"/>
</dbReference>
<keyword evidence="2" id="KW-1185">Reference proteome</keyword>
<comment type="caution">
    <text evidence="1">The sequence shown here is derived from an EMBL/GenBank/DDBJ whole genome shotgun (WGS) entry which is preliminary data.</text>
</comment>